<keyword evidence="5 10" id="KW-0732">Signal</keyword>
<evidence type="ECO:0000256" key="4">
    <source>
        <dbReference type="ARBA" id="ARBA00022723"/>
    </source>
</evidence>
<evidence type="ECO:0000256" key="6">
    <source>
        <dbReference type="ARBA" id="ARBA00022801"/>
    </source>
</evidence>
<dbReference type="EMBL" id="MU006597">
    <property type="protein sequence ID" value="KAF2743475.1"/>
    <property type="molecule type" value="Genomic_DNA"/>
</dbReference>
<dbReference type="InterPro" id="IPR029058">
    <property type="entry name" value="AB_hydrolase_fold"/>
</dbReference>
<keyword evidence="3" id="KW-0858">Xylan degradation</keyword>
<accession>A0A6A6UZ71</accession>
<gene>
    <name evidence="11" type="ORF">M011DRAFT_496948</name>
</gene>
<evidence type="ECO:0000256" key="8">
    <source>
        <dbReference type="ARBA" id="ARBA00023157"/>
    </source>
</evidence>
<name>A0A6A6UZ71_9PLEO</name>
<keyword evidence="3" id="KW-0119">Carbohydrate metabolism</keyword>
<evidence type="ECO:0000313" key="12">
    <source>
        <dbReference type="Proteomes" id="UP000799440"/>
    </source>
</evidence>
<keyword evidence="8" id="KW-1015">Disulfide bond</keyword>
<keyword evidence="3" id="KW-0624">Polysaccharide degradation</keyword>
<evidence type="ECO:0000256" key="2">
    <source>
        <dbReference type="ARBA" id="ARBA00022487"/>
    </source>
</evidence>
<dbReference type="GO" id="GO:0030600">
    <property type="term" value="F:feruloyl esterase activity"/>
    <property type="evidence" value="ECO:0007669"/>
    <property type="project" value="UniProtKB-EC"/>
</dbReference>
<protein>
    <recommendedName>
        <fullName evidence="10">Carboxylic ester hydrolase</fullName>
        <ecNumber evidence="10">3.1.1.-</ecNumber>
    </recommendedName>
</protein>
<feature type="chain" id="PRO_5025704801" description="Carboxylic ester hydrolase" evidence="10">
    <location>
        <begin position="17"/>
        <end position="521"/>
    </location>
</feature>
<organism evidence="11 12">
    <name type="scientific">Sporormia fimetaria CBS 119925</name>
    <dbReference type="NCBI Taxonomy" id="1340428"/>
    <lineage>
        <taxon>Eukaryota</taxon>
        <taxon>Fungi</taxon>
        <taxon>Dikarya</taxon>
        <taxon>Ascomycota</taxon>
        <taxon>Pezizomycotina</taxon>
        <taxon>Dothideomycetes</taxon>
        <taxon>Pleosporomycetidae</taxon>
        <taxon>Pleosporales</taxon>
        <taxon>Sporormiaceae</taxon>
        <taxon>Sporormia</taxon>
    </lineage>
</organism>
<keyword evidence="2" id="KW-0719">Serine esterase</keyword>
<dbReference type="PANTHER" id="PTHR33938:SF15">
    <property type="entry name" value="FERULOYL ESTERASE B-RELATED"/>
    <property type="match status" value="1"/>
</dbReference>
<keyword evidence="6 10" id="KW-0378">Hydrolase</keyword>
<evidence type="ECO:0000256" key="3">
    <source>
        <dbReference type="ARBA" id="ARBA00022651"/>
    </source>
</evidence>
<comment type="similarity">
    <text evidence="1 10">Belongs to the tannase family.</text>
</comment>
<evidence type="ECO:0000256" key="7">
    <source>
        <dbReference type="ARBA" id="ARBA00022837"/>
    </source>
</evidence>
<keyword evidence="7" id="KW-0106">Calcium</keyword>
<dbReference type="InterPro" id="IPR011118">
    <property type="entry name" value="Tannase/feruloyl_esterase"/>
</dbReference>
<dbReference type="OrthoDB" id="3039123at2759"/>
<keyword evidence="12" id="KW-1185">Reference proteome</keyword>
<dbReference type="Pfam" id="PF07519">
    <property type="entry name" value="Tannase"/>
    <property type="match status" value="1"/>
</dbReference>
<evidence type="ECO:0000256" key="1">
    <source>
        <dbReference type="ARBA" id="ARBA00006249"/>
    </source>
</evidence>
<dbReference type="AlphaFoldDB" id="A0A6A6UZ71"/>
<dbReference type="SUPFAM" id="SSF53474">
    <property type="entry name" value="alpha/beta-Hydrolases"/>
    <property type="match status" value="1"/>
</dbReference>
<evidence type="ECO:0000256" key="5">
    <source>
        <dbReference type="ARBA" id="ARBA00022729"/>
    </source>
</evidence>
<reference evidence="11" key="1">
    <citation type="journal article" date="2020" name="Stud. Mycol.">
        <title>101 Dothideomycetes genomes: a test case for predicting lifestyles and emergence of pathogens.</title>
        <authorList>
            <person name="Haridas S."/>
            <person name="Albert R."/>
            <person name="Binder M."/>
            <person name="Bloem J."/>
            <person name="Labutti K."/>
            <person name="Salamov A."/>
            <person name="Andreopoulos B."/>
            <person name="Baker S."/>
            <person name="Barry K."/>
            <person name="Bills G."/>
            <person name="Bluhm B."/>
            <person name="Cannon C."/>
            <person name="Castanera R."/>
            <person name="Culley D."/>
            <person name="Daum C."/>
            <person name="Ezra D."/>
            <person name="Gonzalez J."/>
            <person name="Henrissat B."/>
            <person name="Kuo A."/>
            <person name="Liang C."/>
            <person name="Lipzen A."/>
            <person name="Lutzoni F."/>
            <person name="Magnuson J."/>
            <person name="Mondo S."/>
            <person name="Nolan M."/>
            <person name="Ohm R."/>
            <person name="Pangilinan J."/>
            <person name="Park H.-J."/>
            <person name="Ramirez L."/>
            <person name="Alfaro M."/>
            <person name="Sun H."/>
            <person name="Tritt A."/>
            <person name="Yoshinaga Y."/>
            <person name="Zwiers L.-H."/>
            <person name="Turgeon B."/>
            <person name="Goodwin S."/>
            <person name="Spatafora J."/>
            <person name="Crous P."/>
            <person name="Grigoriev I."/>
        </authorList>
    </citation>
    <scope>NUCLEOTIDE SEQUENCE</scope>
    <source>
        <strain evidence="11">CBS 119925</strain>
    </source>
</reference>
<keyword evidence="4" id="KW-0479">Metal-binding</keyword>
<proteinExistence type="inferred from homology"/>
<evidence type="ECO:0000256" key="10">
    <source>
        <dbReference type="RuleBase" id="RU361238"/>
    </source>
</evidence>
<dbReference type="PANTHER" id="PTHR33938">
    <property type="entry name" value="FERULOYL ESTERASE B-RELATED"/>
    <property type="match status" value="1"/>
</dbReference>
<evidence type="ECO:0000313" key="11">
    <source>
        <dbReference type="EMBL" id="KAF2743475.1"/>
    </source>
</evidence>
<comment type="catalytic activity">
    <reaction evidence="9">
        <text>feruloyl-polysaccharide + H2O = ferulate + polysaccharide.</text>
        <dbReference type="EC" id="3.1.1.73"/>
    </reaction>
</comment>
<sequence>MWFSILLPLVLPIIHATTSPSPSFAEKCTSFSLTNHPLSSHPNATLINAEFLPANSTLPPPPNLHPTCLADQLSIPLTVPMCRLSLHIPTSPSSAVNMEIWLPPPETWTKRFLSTGNGGLGGCIQYPDLLHGASLGFATAGHDNGHNPEVLRDFVDRSVVVSTEAGVEITRQFYGYKRGMKRYHSGCSQGGRQGWKAVQEHPGLFDGVVAGAPGLSFNTVIAWHVWVLANVLKGGHEGFLEQEDWEEVTRRVMEMCDADDGVVDGIIEDTRRCRPDLRRFKCRKDGRKKEGQWCLTEAQLETLYEWVYKPWKVDGKVEWPGVTPGAESLWAAIVSMDGWKSLLEESMKYIYQQDPSYNISLATLQDAVNAIRMNPFDLATFGGDLSAFQRRGGKVVHWHGQLDQTLHIANSDRYYDHVSRTMKKSSRELDVFYRYFRISGMQHCFGGPGANAIGQFFGLGASERPEDNVIMALYLRGAKFQADDYTQEVVFSRKHCRYPKRNRYFGAGDGTDEEGRRCIAA</sequence>
<feature type="signal peptide" evidence="10">
    <location>
        <begin position="1"/>
        <end position="16"/>
    </location>
</feature>
<evidence type="ECO:0000256" key="9">
    <source>
        <dbReference type="ARBA" id="ARBA00034075"/>
    </source>
</evidence>
<dbReference type="GO" id="GO:0045493">
    <property type="term" value="P:xylan catabolic process"/>
    <property type="evidence" value="ECO:0007669"/>
    <property type="project" value="UniProtKB-KW"/>
</dbReference>
<dbReference type="GO" id="GO:0046872">
    <property type="term" value="F:metal ion binding"/>
    <property type="evidence" value="ECO:0007669"/>
    <property type="project" value="UniProtKB-KW"/>
</dbReference>
<dbReference type="Proteomes" id="UP000799440">
    <property type="component" value="Unassembled WGS sequence"/>
</dbReference>
<dbReference type="EC" id="3.1.1.-" evidence="10"/>